<name>Q8BNU2_MOUSE</name>
<evidence type="ECO:0000313" key="1">
    <source>
        <dbReference type="EMBL" id="BAC37954.1"/>
    </source>
</evidence>
<evidence type="ECO:0000313" key="2">
    <source>
        <dbReference type="MGI" id="MGI:3028035"/>
    </source>
</evidence>
<dbReference type="AGR" id="MGI:3028035"/>
<gene>
    <name evidence="2" type="primary">A830019P07Rik</name>
</gene>
<protein>
    <submittedName>
        <fullName evidence="1">Uncharacterized protein</fullName>
    </submittedName>
</protein>
<accession>Q8BNU2</accession>
<dbReference type="AlphaFoldDB" id="Q8BNU2"/>
<reference evidence="1" key="3">
    <citation type="journal article" date="2000" name="Genome Res.">
        <title>RIKEN integrated sequence analysis (RISA) system--384-format sequencing pipeline with 384 multicapillary sequencer.</title>
        <authorList>
            <person name="Shibata K."/>
            <person name="Itoh M."/>
            <person name="Aizawa K."/>
            <person name="Nagaoka S."/>
            <person name="Sasaki N."/>
            <person name="Carninci P."/>
            <person name="Konno H."/>
            <person name="Akiyama J."/>
            <person name="Nishi K."/>
            <person name="Kitsunai T."/>
            <person name="Tashiro H."/>
            <person name="Itoh M."/>
            <person name="Sumi N."/>
            <person name="Ishii Y."/>
            <person name="Nakamura S."/>
            <person name="Hazama M."/>
            <person name="Nishine T."/>
            <person name="Harada A."/>
            <person name="Yamamoto R."/>
            <person name="Matsumoto H."/>
            <person name="Sakaguchi S."/>
            <person name="Ikegami T."/>
            <person name="Kashiwagi K."/>
            <person name="Fujiwake S."/>
            <person name="Inoue K."/>
            <person name="Togawa Y."/>
            <person name="Izawa M."/>
            <person name="Ohara E."/>
            <person name="Watahiki M."/>
            <person name="Yoneda Y."/>
            <person name="Ishikawa T."/>
            <person name="Ozawa K."/>
            <person name="Tanaka T."/>
            <person name="Matsuura S."/>
            <person name="Kawai J."/>
            <person name="Okazaki Y."/>
            <person name="Muramatsu M."/>
            <person name="Inoue Y."/>
            <person name="Kira A."/>
            <person name="Hayashizaki Y."/>
        </authorList>
    </citation>
    <scope>NUCLEOTIDE SEQUENCE</scope>
    <source>
        <strain evidence="1">C57BL/6J</strain>
        <tissue evidence="1">Cortex</tissue>
    </source>
</reference>
<proteinExistence type="evidence at transcript level"/>
<sequence>MEEHTVFQPLLFPPTSCLSVVSHCGTREWDLKGLPYWNLIMTSRNRRNGLCHFTPWRFEQLLARTILPSLAMFGSGHLCELQLSLHEFDFPVRFSSLFRTILEPNAKFN</sequence>
<organism evidence="1">
    <name type="scientific">Mus musculus</name>
    <name type="common">Mouse</name>
    <dbReference type="NCBI Taxonomy" id="10090"/>
    <lineage>
        <taxon>Eukaryota</taxon>
        <taxon>Metazoa</taxon>
        <taxon>Chordata</taxon>
        <taxon>Craniata</taxon>
        <taxon>Vertebrata</taxon>
        <taxon>Euteleostomi</taxon>
        <taxon>Mammalia</taxon>
        <taxon>Eutheria</taxon>
        <taxon>Euarchontoglires</taxon>
        <taxon>Glires</taxon>
        <taxon>Rodentia</taxon>
        <taxon>Myomorpha</taxon>
        <taxon>Muroidea</taxon>
        <taxon>Muridae</taxon>
        <taxon>Murinae</taxon>
        <taxon>Mus</taxon>
        <taxon>Mus</taxon>
    </lineage>
</organism>
<reference evidence="1" key="7">
    <citation type="journal article" date="2005" name="Science">
        <title>The Transcriptional Landscape of the Mammalian Genome.</title>
        <authorList>
            <consortium name="The FANTOM Consortium"/>
            <consortium name="Riken Genome Exploration Research Group and Genome Science Group (Genome Network Project Core Group)"/>
        </authorList>
    </citation>
    <scope>NUCLEOTIDE SEQUENCE</scope>
    <source>
        <strain evidence="1">C57BL/6J</strain>
        <tissue evidence="1">Cortex</tissue>
    </source>
</reference>
<dbReference type="MGI" id="MGI:3028035">
    <property type="gene designation" value="A830019P07Rik"/>
</dbReference>
<reference evidence="1" key="8">
    <citation type="journal article" date="2005" name="Science">
        <title>Antisense Transcription in the Mammalian Transcriptome.</title>
        <authorList>
            <consortium name="RIKEN Genome Exploration Research Group and Genome Science Group (Genome Network Project Core Group) and the FANTOM Consortium"/>
        </authorList>
    </citation>
    <scope>NUCLEOTIDE SEQUENCE</scope>
    <source>
        <strain evidence="1">C57BL/6J</strain>
        <tissue evidence="1">Cortex</tissue>
    </source>
</reference>
<reference evidence="1" key="1">
    <citation type="journal article" date="1999" name="Methods Enzymol.">
        <title>High-efficiency full-length cDNA cloning.</title>
        <authorList>
            <person name="Carninci P."/>
            <person name="Hayashizaki Y."/>
        </authorList>
    </citation>
    <scope>NUCLEOTIDE SEQUENCE</scope>
    <source>
        <strain evidence="1">C57BL/6J</strain>
        <tissue evidence="1">Cortex</tissue>
    </source>
</reference>
<reference evidence="1" key="5">
    <citation type="journal article" date="2002" name="Nature">
        <title>Analysis of the mouse transcriptome based on functional annotation of 60,770 full-length cDNAs.</title>
        <authorList>
            <consortium name="The FANTOM Consortium and the RIKEN Genome Exploration Research Group Phase I and II Team"/>
        </authorList>
    </citation>
    <scope>NUCLEOTIDE SEQUENCE</scope>
    <source>
        <strain evidence="1">C57BL/6J</strain>
        <tissue evidence="1">Cortex</tissue>
    </source>
</reference>
<reference evidence="1" key="2">
    <citation type="journal article" date="2000" name="Genome Res.">
        <title>Normalization and subtraction of cap-trapper-selected cDNAs to prepare full-length cDNA libraries for rapid discovery of new genes.</title>
        <authorList>
            <person name="Carninci P."/>
            <person name="Shibata Y."/>
            <person name="Hayatsu N."/>
            <person name="Sugahara Y."/>
            <person name="Shibata K."/>
            <person name="Itoh M."/>
            <person name="Konno H."/>
            <person name="Okazaki Y."/>
            <person name="Muramatsu M."/>
            <person name="Hayashizaki Y."/>
        </authorList>
    </citation>
    <scope>NUCLEOTIDE SEQUENCE</scope>
    <source>
        <strain evidence="1">C57BL/6J</strain>
        <tissue evidence="1">Cortex</tissue>
    </source>
</reference>
<reference evidence="1" key="6">
    <citation type="submission" date="2002-04" db="EMBL/GenBank/DDBJ databases">
        <authorList>
            <person name="Adachi J."/>
            <person name="Aizawa K."/>
            <person name="Akimura T."/>
            <person name="Arakawa T."/>
            <person name="Bono H."/>
            <person name="Carninci P."/>
            <person name="Fukuda S."/>
            <person name="Furuno M."/>
            <person name="Hanagaki T."/>
            <person name="Hara A."/>
            <person name="Hashizume W."/>
            <person name="Hayashida K."/>
            <person name="Hayatsu N."/>
            <person name="Hiramoto K."/>
            <person name="Hiraoka T."/>
            <person name="Hirozane T."/>
            <person name="Hori F."/>
            <person name="Imotani K."/>
            <person name="Ishii Y."/>
            <person name="Itoh M."/>
            <person name="Kagawa I."/>
            <person name="Kasukawa T."/>
            <person name="Katoh H."/>
            <person name="Kawai J."/>
            <person name="Kojima Y."/>
            <person name="Kondo S."/>
            <person name="Konno H."/>
            <person name="Kouda M."/>
            <person name="Koya S."/>
            <person name="Kurihara C."/>
            <person name="Matsuyama T."/>
            <person name="Miyazaki A."/>
            <person name="Murata M."/>
            <person name="Nakamura M."/>
            <person name="Nishi K."/>
            <person name="Nomura K."/>
            <person name="Numazaki R."/>
            <person name="Ohno M."/>
            <person name="Ohsato N."/>
            <person name="Okazaki Y."/>
            <person name="Saito R."/>
            <person name="Saitoh H."/>
            <person name="Sakai C."/>
            <person name="Sakai K."/>
            <person name="Sakazume N."/>
            <person name="Sano H."/>
            <person name="Sasaki D."/>
            <person name="Shibata K."/>
            <person name="Shinagawa A."/>
            <person name="Shiraki T."/>
            <person name="Sogabe Y."/>
            <person name="Tagami M."/>
            <person name="Tagawa A."/>
            <person name="Takahashi F."/>
            <person name="Takaku-Akahira S."/>
            <person name="Takeda Y."/>
            <person name="Tanaka T."/>
            <person name="Tomaru A."/>
            <person name="Toya T."/>
            <person name="Yasunishi A."/>
            <person name="Muramatsu M."/>
            <person name="Hayashizaki Y."/>
        </authorList>
    </citation>
    <scope>NUCLEOTIDE SEQUENCE</scope>
    <source>
        <strain evidence="1">C57BL/6J</strain>
        <tissue evidence="1">Cortex</tissue>
    </source>
</reference>
<dbReference type="EMBL" id="AK080606">
    <property type="protein sequence ID" value="BAC37954.1"/>
    <property type="molecule type" value="mRNA"/>
</dbReference>
<reference evidence="1" key="4">
    <citation type="journal article" date="2001" name="Nature">
        <title>Functional annotation of a full-length mouse cDNA collection.</title>
        <authorList>
            <consortium name="The RIKEN Genome Exploration Research Group Phase II Team and the FANTOM Consortium"/>
        </authorList>
    </citation>
    <scope>NUCLEOTIDE SEQUENCE</scope>
    <source>
        <strain evidence="1">C57BL/6J</strain>
        <tissue evidence="1">Cortex</tissue>
    </source>
</reference>